<gene>
    <name evidence="1" type="ORF">KDM92_12705</name>
</gene>
<dbReference type="EMBL" id="JAGSPM010000007">
    <property type="protein sequence ID" value="MBR7747445.1"/>
    <property type="molecule type" value="Genomic_DNA"/>
</dbReference>
<dbReference type="Proteomes" id="UP000680158">
    <property type="component" value="Unassembled WGS sequence"/>
</dbReference>
<comment type="caution">
    <text evidence="1">The sequence shown here is derived from an EMBL/GenBank/DDBJ whole genome shotgun (WGS) entry which is preliminary data.</text>
</comment>
<evidence type="ECO:0000313" key="2">
    <source>
        <dbReference type="Proteomes" id="UP000680158"/>
    </source>
</evidence>
<sequence>MSQSPIDRIKDDLRFWAAITEERSNLGYPKSYSINERVQANRSTDTYVAEELPEEVQRLMMHLHSFAPAFVAVVTLEYKDKRPQKTKAQLLNLTRERYSQRLAFMHENLAHCMYG</sequence>
<keyword evidence="2" id="KW-1185">Reference proteome</keyword>
<evidence type="ECO:0000313" key="1">
    <source>
        <dbReference type="EMBL" id="MBR7747445.1"/>
    </source>
</evidence>
<proteinExistence type="predicted"/>
<dbReference type="RefSeq" id="WP_212684838.1">
    <property type="nucleotide sequence ID" value="NZ_JAGSPM010000007.1"/>
</dbReference>
<protein>
    <submittedName>
        <fullName evidence="1">Uncharacterized protein</fullName>
    </submittedName>
</protein>
<reference evidence="1 2" key="1">
    <citation type="submission" date="2021-04" db="EMBL/GenBank/DDBJ databases">
        <title>novel species isolated from subtropical streams in China.</title>
        <authorList>
            <person name="Lu H."/>
        </authorList>
    </citation>
    <scope>NUCLEOTIDE SEQUENCE [LARGE SCALE GENOMIC DNA]</scope>
    <source>
        <strain evidence="1 2">BYS107W</strain>
    </source>
</reference>
<organism evidence="1 2">
    <name type="scientific">Undibacterium baiyunense</name>
    <dbReference type="NCBI Taxonomy" id="2828731"/>
    <lineage>
        <taxon>Bacteria</taxon>
        <taxon>Pseudomonadati</taxon>
        <taxon>Pseudomonadota</taxon>
        <taxon>Betaproteobacteria</taxon>
        <taxon>Burkholderiales</taxon>
        <taxon>Oxalobacteraceae</taxon>
        <taxon>Undibacterium</taxon>
    </lineage>
</organism>
<name>A0A941DG06_9BURK</name>
<accession>A0A941DG06</accession>
<dbReference type="AlphaFoldDB" id="A0A941DG06"/>